<feature type="transmembrane region" description="Helical" evidence="2">
    <location>
        <begin position="389"/>
        <end position="410"/>
    </location>
</feature>
<sequence length="504" mass="53570">MSDSSDDTSTVRLGAVPRNDDQPSRPVVTRKTIQRWNIGRDVVAAALLLVALALPWNLYFGVGVPASRGGLFTVLLVVTVLSLASVAGSWRMDPLAGRLRAVFNIPYLLLVLGFVVFDAVQTVRYGGTANVPGGVGPGAWLGIAGSLLSAQPLISATAADKDRFRRWLRSARVFGYASVVGALLAVVFNLFWRIKAALPTGSSGFGKQNVGIIATAVVYGVVALVAVVVASRWILQRSRVSRLATIGLGASTLLAGIIVWILPIGREIDAFHGIAQNTSTAGVGFAGYLVWAAAAAVFAPLTLLRIATTEHIPESLWRPAARKGLLLIIVWCAGSVLMRITDIAVSVSLNLPYSAYDSAAMAAFDLVTAVLAVWLYLNLANLSLPRPVISSLCGVLFVLSVSRIVIGVALAPRYASSPSWLSNPVYGNDLAQQITSTFDVVLCCLTLCILAVVIATGRVAQQRTAPTEPETARPATGRPRIFRGDNAPTQRLSRPPKIYRPGQR</sequence>
<gene>
    <name evidence="4" type="ORF">AWC14_13830</name>
</gene>
<evidence type="ECO:0000256" key="1">
    <source>
        <dbReference type="SAM" id="MobiDB-lite"/>
    </source>
</evidence>
<feature type="transmembrane region" description="Helical" evidence="2">
    <location>
        <begin position="325"/>
        <end position="347"/>
    </location>
</feature>
<evidence type="ECO:0000313" key="4">
    <source>
        <dbReference type="EMBL" id="ORV98105.1"/>
    </source>
</evidence>
<feature type="transmembrane region" description="Helical" evidence="2">
    <location>
        <begin position="102"/>
        <end position="120"/>
    </location>
</feature>
<feature type="transmembrane region" description="Helical" evidence="2">
    <location>
        <begin position="38"/>
        <end position="59"/>
    </location>
</feature>
<feature type="transmembrane region" description="Helical" evidence="2">
    <location>
        <begin position="171"/>
        <end position="192"/>
    </location>
</feature>
<evidence type="ECO:0000259" key="3">
    <source>
        <dbReference type="Pfam" id="PF25592"/>
    </source>
</evidence>
<protein>
    <recommendedName>
        <fullName evidence="3">DUF7937 domain-containing protein</fullName>
    </recommendedName>
</protein>
<feature type="region of interest" description="Disordered" evidence="1">
    <location>
        <begin position="463"/>
        <end position="504"/>
    </location>
</feature>
<feature type="transmembrane region" description="Helical" evidence="2">
    <location>
        <begin position="212"/>
        <end position="231"/>
    </location>
</feature>
<dbReference type="Proteomes" id="UP000193487">
    <property type="component" value="Unassembled WGS sequence"/>
</dbReference>
<reference evidence="4 5" key="1">
    <citation type="submission" date="2016-01" db="EMBL/GenBank/DDBJ databases">
        <title>The new phylogeny of the genus Mycobacterium.</title>
        <authorList>
            <person name="Tarcisio F."/>
            <person name="Conor M."/>
            <person name="Antonella G."/>
            <person name="Elisabetta G."/>
            <person name="Giulia F.S."/>
            <person name="Sara T."/>
            <person name="Anna F."/>
            <person name="Clotilde B."/>
            <person name="Roberto B."/>
            <person name="Veronica D.S."/>
            <person name="Fabio R."/>
            <person name="Monica P."/>
            <person name="Olivier J."/>
            <person name="Enrico T."/>
            <person name="Nicola S."/>
        </authorList>
    </citation>
    <scope>NUCLEOTIDE SEQUENCE [LARGE SCALE GENOMIC DNA]</scope>
    <source>
        <strain evidence="4 5">DSM 45166</strain>
    </source>
</reference>
<feature type="transmembrane region" description="Helical" evidence="2">
    <location>
        <begin position="359"/>
        <end position="377"/>
    </location>
</feature>
<evidence type="ECO:0000256" key="2">
    <source>
        <dbReference type="SAM" id="Phobius"/>
    </source>
</evidence>
<keyword evidence="2" id="KW-1133">Transmembrane helix</keyword>
<organism evidence="4 5">
    <name type="scientific">Mycobacterium kyorinense</name>
    <dbReference type="NCBI Taxonomy" id="487514"/>
    <lineage>
        <taxon>Bacteria</taxon>
        <taxon>Bacillati</taxon>
        <taxon>Actinomycetota</taxon>
        <taxon>Actinomycetes</taxon>
        <taxon>Mycobacteriales</taxon>
        <taxon>Mycobacteriaceae</taxon>
        <taxon>Mycobacterium</taxon>
    </lineage>
</organism>
<feature type="transmembrane region" description="Helical" evidence="2">
    <location>
        <begin position="140"/>
        <end position="159"/>
    </location>
</feature>
<evidence type="ECO:0000313" key="5">
    <source>
        <dbReference type="Proteomes" id="UP000193487"/>
    </source>
</evidence>
<name>A0A1X1XGT2_9MYCO</name>
<feature type="domain" description="DUF7937" evidence="3">
    <location>
        <begin position="38"/>
        <end position="456"/>
    </location>
</feature>
<accession>A0A1X1XGT2</accession>
<comment type="caution">
    <text evidence="4">The sequence shown here is derived from an EMBL/GenBank/DDBJ whole genome shotgun (WGS) entry which is preliminary data.</text>
</comment>
<dbReference type="Pfam" id="PF25592">
    <property type="entry name" value="DUF7937"/>
    <property type="match status" value="1"/>
</dbReference>
<keyword evidence="5" id="KW-1185">Reference proteome</keyword>
<proteinExistence type="predicted"/>
<dbReference type="EMBL" id="LQPE01000163">
    <property type="protein sequence ID" value="ORV98105.1"/>
    <property type="molecule type" value="Genomic_DNA"/>
</dbReference>
<feature type="region of interest" description="Disordered" evidence="1">
    <location>
        <begin position="1"/>
        <end position="25"/>
    </location>
</feature>
<dbReference type="AlphaFoldDB" id="A0A1X1XGT2"/>
<feature type="transmembrane region" description="Helical" evidence="2">
    <location>
        <begin position="243"/>
        <end position="265"/>
    </location>
</feature>
<keyword evidence="2" id="KW-0812">Transmembrane</keyword>
<keyword evidence="2" id="KW-0472">Membrane</keyword>
<feature type="transmembrane region" description="Helical" evidence="2">
    <location>
        <begin position="285"/>
        <end position="304"/>
    </location>
</feature>
<feature type="transmembrane region" description="Helical" evidence="2">
    <location>
        <begin position="430"/>
        <end position="455"/>
    </location>
</feature>
<dbReference type="InterPro" id="IPR057697">
    <property type="entry name" value="DUF7937"/>
</dbReference>
<feature type="transmembrane region" description="Helical" evidence="2">
    <location>
        <begin position="71"/>
        <end position="90"/>
    </location>
</feature>